<dbReference type="EMBL" id="QXGB01001903">
    <property type="protein sequence ID" value="KAE9183988.1"/>
    <property type="molecule type" value="Genomic_DNA"/>
</dbReference>
<dbReference type="EMBL" id="QXFW01000157">
    <property type="protein sequence ID" value="KAE9022657.1"/>
    <property type="molecule type" value="Genomic_DNA"/>
</dbReference>
<dbReference type="Proteomes" id="UP000460718">
    <property type="component" value="Unassembled WGS sequence"/>
</dbReference>
<evidence type="ECO:0000313" key="7">
    <source>
        <dbReference type="Proteomes" id="UP000433483"/>
    </source>
</evidence>
<dbReference type="EMBL" id="QXGF01001599">
    <property type="protein sequence ID" value="KAE8928951.1"/>
    <property type="molecule type" value="Genomic_DNA"/>
</dbReference>
<sequence length="363" mass="39689">MRLKVVGVFLSPCSITSHSQSIPPGVLSQRHVCFAHQDLVKAIYQVDDAELGAAGHGVKNHVFPRNRRLRRDGGVVELVEDVDDPPSAGSFFHAERRAGMRGHTLTDVAGLTATFEEDVDRFDLITGKWPLARHTVRRARHEVDLVPNSTIRWKDGWNLDRGGLDELSHERSVWAAYRAARAFFGSAPFGRVRASAVESDAWVSTAVMDAAFSATIMHTCSISPFFKSRRKCFHKRPDSRVISAASHGGRVTPTCHAQGGSSALFSTRTEITSDSVSSGPATVHEVVAVYDDRGDELDVERLPQLTERTHARLRQKTRGAGAQHRQQDAERVVRSRRLLPSGSSRSTTRGGGGSSTALCPGLP</sequence>
<accession>A0A6A3WK63</accession>
<protein>
    <submittedName>
        <fullName evidence="5">Uncharacterized protein</fullName>
    </submittedName>
</protein>
<dbReference type="Proteomes" id="UP000429523">
    <property type="component" value="Unassembled WGS sequence"/>
</dbReference>
<evidence type="ECO:0000313" key="9">
    <source>
        <dbReference type="Proteomes" id="UP000488956"/>
    </source>
</evidence>
<keyword evidence="7" id="KW-1185">Reference proteome</keyword>
<evidence type="ECO:0000256" key="1">
    <source>
        <dbReference type="SAM" id="MobiDB-lite"/>
    </source>
</evidence>
<evidence type="ECO:0000313" key="6">
    <source>
        <dbReference type="Proteomes" id="UP000429523"/>
    </source>
</evidence>
<feature type="compositionally biased region" description="Low complexity" evidence="1">
    <location>
        <begin position="338"/>
        <end position="348"/>
    </location>
</feature>
<reference evidence="6 7" key="1">
    <citation type="submission" date="2018-08" db="EMBL/GenBank/DDBJ databases">
        <title>Genomic investigation of the strawberry pathogen Phytophthora fragariae indicates pathogenicity is determined by transcriptional variation in three key races.</title>
        <authorList>
            <person name="Adams T.M."/>
            <person name="Armitage A.D."/>
            <person name="Sobczyk M.K."/>
            <person name="Bates H.J."/>
            <person name="Dunwell J.M."/>
            <person name="Nellist C.F."/>
            <person name="Harrison R.J."/>
        </authorList>
    </citation>
    <scope>NUCLEOTIDE SEQUENCE [LARGE SCALE GENOMIC DNA]</scope>
    <source>
        <strain evidence="5 7">NOV-27</strain>
        <strain evidence="2 6">NOV-9</strain>
        <strain evidence="4 9">ONT-3</strain>
        <strain evidence="3 8">SCRP245</strain>
    </source>
</reference>
<evidence type="ECO:0000313" key="2">
    <source>
        <dbReference type="EMBL" id="KAE8928951.1"/>
    </source>
</evidence>
<evidence type="ECO:0000313" key="4">
    <source>
        <dbReference type="EMBL" id="KAE9078791.1"/>
    </source>
</evidence>
<gene>
    <name evidence="5" type="ORF">PF005_g21867</name>
    <name evidence="2" type="ORF">PF009_g20918</name>
    <name evidence="4" type="ORF">PF010_g23006</name>
    <name evidence="3" type="ORF">PF011_g4360</name>
</gene>
<evidence type="ECO:0000313" key="8">
    <source>
        <dbReference type="Proteomes" id="UP000460718"/>
    </source>
</evidence>
<dbReference type="AlphaFoldDB" id="A0A6A3WK63"/>
<feature type="region of interest" description="Disordered" evidence="1">
    <location>
        <begin position="311"/>
        <end position="363"/>
    </location>
</feature>
<dbReference type="Proteomes" id="UP000488956">
    <property type="component" value="Unassembled WGS sequence"/>
</dbReference>
<comment type="caution">
    <text evidence="5">The sequence shown here is derived from an EMBL/GenBank/DDBJ whole genome shotgun (WGS) entry which is preliminary data.</text>
</comment>
<organism evidence="5 7">
    <name type="scientific">Phytophthora fragariae</name>
    <dbReference type="NCBI Taxonomy" id="53985"/>
    <lineage>
        <taxon>Eukaryota</taxon>
        <taxon>Sar</taxon>
        <taxon>Stramenopiles</taxon>
        <taxon>Oomycota</taxon>
        <taxon>Peronosporomycetes</taxon>
        <taxon>Peronosporales</taxon>
        <taxon>Peronosporaceae</taxon>
        <taxon>Phytophthora</taxon>
    </lineage>
</organism>
<evidence type="ECO:0000313" key="5">
    <source>
        <dbReference type="EMBL" id="KAE9183988.1"/>
    </source>
</evidence>
<dbReference type="Proteomes" id="UP000433483">
    <property type="component" value="Unassembled WGS sequence"/>
</dbReference>
<evidence type="ECO:0000313" key="3">
    <source>
        <dbReference type="EMBL" id="KAE9022657.1"/>
    </source>
</evidence>
<name>A0A6A3WK63_9STRA</name>
<dbReference type="EMBL" id="QXFX01002269">
    <property type="protein sequence ID" value="KAE9078791.1"/>
    <property type="molecule type" value="Genomic_DNA"/>
</dbReference>
<proteinExistence type="predicted"/>